<keyword evidence="2 5" id="KW-0812">Transmembrane</keyword>
<feature type="transmembrane region" description="Helical" evidence="5">
    <location>
        <begin position="209"/>
        <end position="227"/>
    </location>
</feature>
<dbReference type="PANTHER" id="PTHR37422:SF13">
    <property type="entry name" value="LIPOPOLYSACCHARIDE BIOSYNTHESIS PROTEIN PA4999-RELATED"/>
    <property type="match status" value="1"/>
</dbReference>
<feature type="domain" description="O-antigen ligase-related" evidence="6">
    <location>
        <begin position="294"/>
        <end position="455"/>
    </location>
</feature>
<keyword evidence="3 5" id="KW-1133">Transmembrane helix</keyword>
<feature type="transmembrane region" description="Helical" evidence="5">
    <location>
        <begin position="84"/>
        <end position="102"/>
    </location>
</feature>
<feature type="transmembrane region" description="Helical" evidence="5">
    <location>
        <begin position="350"/>
        <end position="375"/>
    </location>
</feature>
<dbReference type="InterPro" id="IPR051533">
    <property type="entry name" value="WaaL-like"/>
</dbReference>
<feature type="transmembrane region" description="Helical" evidence="5">
    <location>
        <begin position="449"/>
        <end position="469"/>
    </location>
</feature>
<dbReference type="EMBL" id="JBHSNC010000051">
    <property type="protein sequence ID" value="MFC5531038.1"/>
    <property type="molecule type" value="Genomic_DNA"/>
</dbReference>
<evidence type="ECO:0000256" key="5">
    <source>
        <dbReference type="SAM" id="Phobius"/>
    </source>
</evidence>
<feature type="transmembrane region" description="Helical" evidence="5">
    <location>
        <begin position="108"/>
        <end position="130"/>
    </location>
</feature>
<comment type="caution">
    <text evidence="7">The sequence shown here is derived from an EMBL/GenBank/DDBJ whole genome shotgun (WGS) entry which is preliminary data.</text>
</comment>
<keyword evidence="4 5" id="KW-0472">Membrane</keyword>
<organism evidence="7 8">
    <name type="scientific">Cohnella yongneupensis</name>
    <dbReference type="NCBI Taxonomy" id="425006"/>
    <lineage>
        <taxon>Bacteria</taxon>
        <taxon>Bacillati</taxon>
        <taxon>Bacillota</taxon>
        <taxon>Bacilli</taxon>
        <taxon>Bacillales</taxon>
        <taxon>Paenibacillaceae</taxon>
        <taxon>Cohnella</taxon>
    </lineage>
</organism>
<gene>
    <name evidence="7" type="ORF">ACFPQ4_16595</name>
</gene>
<evidence type="ECO:0000256" key="4">
    <source>
        <dbReference type="ARBA" id="ARBA00023136"/>
    </source>
</evidence>
<feature type="transmembrane region" description="Helical" evidence="5">
    <location>
        <begin position="257"/>
        <end position="274"/>
    </location>
</feature>
<feature type="transmembrane region" description="Helical" evidence="5">
    <location>
        <begin position="541"/>
        <end position="563"/>
    </location>
</feature>
<evidence type="ECO:0000259" key="6">
    <source>
        <dbReference type="Pfam" id="PF04932"/>
    </source>
</evidence>
<keyword evidence="7" id="KW-0436">Ligase</keyword>
<feature type="transmembrane region" description="Helical" evidence="5">
    <location>
        <begin position="16"/>
        <end position="36"/>
    </location>
</feature>
<evidence type="ECO:0000256" key="2">
    <source>
        <dbReference type="ARBA" id="ARBA00022692"/>
    </source>
</evidence>
<comment type="subcellular location">
    <subcellularLocation>
        <location evidence="1">Membrane</location>
        <topology evidence="1">Multi-pass membrane protein</topology>
    </subcellularLocation>
</comment>
<name>A0ABW0R2U3_9BACL</name>
<dbReference type="PANTHER" id="PTHR37422">
    <property type="entry name" value="TEICHURONIC ACID BIOSYNTHESIS PROTEIN TUAE"/>
    <property type="match status" value="1"/>
</dbReference>
<dbReference type="Pfam" id="PF04932">
    <property type="entry name" value="Wzy_C"/>
    <property type="match status" value="1"/>
</dbReference>
<reference evidence="8" key="1">
    <citation type="journal article" date="2019" name="Int. J. Syst. Evol. Microbiol.">
        <title>The Global Catalogue of Microorganisms (GCM) 10K type strain sequencing project: providing services to taxonomists for standard genome sequencing and annotation.</title>
        <authorList>
            <consortium name="The Broad Institute Genomics Platform"/>
            <consortium name="The Broad Institute Genome Sequencing Center for Infectious Disease"/>
            <person name="Wu L."/>
            <person name="Ma J."/>
        </authorList>
    </citation>
    <scope>NUCLEOTIDE SEQUENCE [LARGE SCALE GENOMIC DNA]</scope>
    <source>
        <strain evidence="8">CGMCC 1.18578</strain>
    </source>
</reference>
<dbReference type="RefSeq" id="WP_378112982.1">
    <property type="nucleotide sequence ID" value="NZ_JBHSNC010000051.1"/>
</dbReference>
<sequence>MGASKKTSTINNQMDLLSYLTGGMIILFLLVSLFNYGYFNGVGLHSANQILFEKSLMYGVMFGIPAFIFALMYILRSKQFERKHLLTLAGLIIPLVYLISSFNAESSYLSRISVLFSVAVYAFYLTGIYLSDNKKIINLLLQAYLTIGSLFVLYGFTYLIGNRYKLDSLMFVENVRLASVFTYPNAYAVFLLTLVLVNLHYLVKVCKTWVLLSLGFSLALITASLLLTLSRGAIIAIPVIALVTLIVSGFRKQILMSVYFVVSMILSLLIQSYLTNSGNEVYQSTQQMIAAQQLITTVGWFTSDSLSGWLRVLGIAVAMSIFVLFFNKYLLSRLANRLEQWEHKKSSRYWLPGVFVILCVIGIIVIGTGVLNSILPAALSERLSSINFQQHSVLERLTFYKDSISMWLDRPLVGGGGGAWEALYDQYQSYPYSSSQTHSYPVQLLVETGIIGLLLTSLFILYIVISYVVRYFREKAADGSESLLVLLIALSILIHSLIDFEMSYFLFNAIVFFCLGILAGKHNEPITNVSLVKRQIVIKRVTGAAWGVIAIVLLYSVSTTLYVNGKYLTSSKQLQVQQGMDRVMATIEAGLKQLPNHPYLLERAAGLNYQAYEQTKDKNYLNIADQYLNRLSESEPKYRALPNISYTRAMVMGDKQLAVNSLDLAIQHYPYELSYYEQSIIDRYNLWKEAYDRSDRASMESESKKIADIYGQVQEQVKKLQELPKAIIINRAYMVTPNMRLNVGKLAFYEEKYEVAASELKQGLMEQLTGAVDQEIARYYLASIRKLGQDDDALYQKLVAANSNEASQLQALLE</sequence>
<feature type="transmembrane region" description="Helical" evidence="5">
    <location>
        <begin position="180"/>
        <end position="202"/>
    </location>
</feature>
<feature type="transmembrane region" description="Helical" evidence="5">
    <location>
        <begin position="309"/>
        <end position="330"/>
    </location>
</feature>
<evidence type="ECO:0000256" key="1">
    <source>
        <dbReference type="ARBA" id="ARBA00004141"/>
    </source>
</evidence>
<dbReference type="Proteomes" id="UP001596108">
    <property type="component" value="Unassembled WGS sequence"/>
</dbReference>
<feature type="transmembrane region" description="Helical" evidence="5">
    <location>
        <begin position="481"/>
        <end position="498"/>
    </location>
</feature>
<evidence type="ECO:0000256" key="3">
    <source>
        <dbReference type="ARBA" id="ARBA00022989"/>
    </source>
</evidence>
<feature type="transmembrane region" description="Helical" evidence="5">
    <location>
        <begin position="56"/>
        <end position="75"/>
    </location>
</feature>
<evidence type="ECO:0000313" key="8">
    <source>
        <dbReference type="Proteomes" id="UP001596108"/>
    </source>
</evidence>
<evidence type="ECO:0000313" key="7">
    <source>
        <dbReference type="EMBL" id="MFC5531038.1"/>
    </source>
</evidence>
<feature type="transmembrane region" description="Helical" evidence="5">
    <location>
        <begin position="137"/>
        <end position="160"/>
    </location>
</feature>
<dbReference type="GO" id="GO:0016874">
    <property type="term" value="F:ligase activity"/>
    <property type="evidence" value="ECO:0007669"/>
    <property type="project" value="UniProtKB-KW"/>
</dbReference>
<dbReference type="InterPro" id="IPR007016">
    <property type="entry name" value="O-antigen_ligase-rel_domated"/>
</dbReference>
<feature type="transmembrane region" description="Helical" evidence="5">
    <location>
        <begin position="504"/>
        <end position="520"/>
    </location>
</feature>
<keyword evidence="8" id="KW-1185">Reference proteome</keyword>
<protein>
    <submittedName>
        <fullName evidence="7">O-antigen ligase family protein</fullName>
    </submittedName>
</protein>
<accession>A0ABW0R2U3</accession>
<proteinExistence type="predicted"/>
<feature type="transmembrane region" description="Helical" evidence="5">
    <location>
        <begin position="233"/>
        <end position="250"/>
    </location>
</feature>